<feature type="compositionally biased region" description="Low complexity" evidence="1">
    <location>
        <begin position="56"/>
        <end position="68"/>
    </location>
</feature>
<feature type="compositionally biased region" description="Polar residues" evidence="1">
    <location>
        <begin position="34"/>
        <end position="47"/>
    </location>
</feature>
<comment type="caution">
    <text evidence="2">The sequence shown here is derived from an EMBL/GenBank/DDBJ whole genome shotgun (WGS) entry which is preliminary data.</text>
</comment>
<name>A0A4V5ZYN2_STECR</name>
<dbReference type="EMBL" id="AZBU02000009">
    <property type="protein sequence ID" value="TKR64385.1"/>
    <property type="molecule type" value="Genomic_DNA"/>
</dbReference>
<evidence type="ECO:0000313" key="2">
    <source>
        <dbReference type="EMBL" id="TKR64385.1"/>
    </source>
</evidence>
<evidence type="ECO:0000313" key="3">
    <source>
        <dbReference type="Proteomes" id="UP000298663"/>
    </source>
</evidence>
<reference evidence="2 3" key="1">
    <citation type="journal article" date="2015" name="Genome Biol.">
        <title>Comparative genomics of Steinernema reveals deeply conserved gene regulatory networks.</title>
        <authorList>
            <person name="Dillman A.R."/>
            <person name="Macchietto M."/>
            <person name="Porter C.F."/>
            <person name="Rogers A."/>
            <person name="Williams B."/>
            <person name="Antoshechkin I."/>
            <person name="Lee M.M."/>
            <person name="Goodwin Z."/>
            <person name="Lu X."/>
            <person name="Lewis E.E."/>
            <person name="Goodrich-Blair H."/>
            <person name="Stock S.P."/>
            <person name="Adams B.J."/>
            <person name="Sternberg P.W."/>
            <person name="Mortazavi A."/>
        </authorList>
    </citation>
    <scope>NUCLEOTIDE SEQUENCE [LARGE SCALE GENOMIC DNA]</scope>
    <source>
        <strain evidence="2 3">ALL</strain>
    </source>
</reference>
<organism evidence="2 3">
    <name type="scientific">Steinernema carpocapsae</name>
    <name type="common">Entomopathogenic nematode</name>
    <dbReference type="NCBI Taxonomy" id="34508"/>
    <lineage>
        <taxon>Eukaryota</taxon>
        <taxon>Metazoa</taxon>
        <taxon>Ecdysozoa</taxon>
        <taxon>Nematoda</taxon>
        <taxon>Chromadorea</taxon>
        <taxon>Rhabditida</taxon>
        <taxon>Tylenchina</taxon>
        <taxon>Panagrolaimomorpha</taxon>
        <taxon>Strongyloidoidea</taxon>
        <taxon>Steinernematidae</taxon>
        <taxon>Steinernema</taxon>
    </lineage>
</organism>
<feature type="compositionally biased region" description="Polar residues" evidence="1">
    <location>
        <begin position="158"/>
        <end position="168"/>
    </location>
</feature>
<dbReference type="AlphaFoldDB" id="A0A4V5ZYN2"/>
<evidence type="ECO:0000256" key="1">
    <source>
        <dbReference type="SAM" id="MobiDB-lite"/>
    </source>
</evidence>
<accession>A0A4V5ZYN2</accession>
<feature type="compositionally biased region" description="Basic and acidic residues" evidence="1">
    <location>
        <begin position="74"/>
        <end position="92"/>
    </location>
</feature>
<feature type="compositionally biased region" description="Basic and acidic residues" evidence="1">
    <location>
        <begin position="173"/>
        <end position="185"/>
    </location>
</feature>
<feature type="region of interest" description="Disordered" evidence="1">
    <location>
        <begin position="106"/>
        <end position="263"/>
    </location>
</feature>
<sequence length="284" mass="31083">MSSLLFTATILCSKPKSSTRSPIVTRKRRENGPEASSSHVTTASKKSSLVKAEAQSATRKATSTATTTPKKRSKEPQEEGTRADSSGRESDVKVEKTMMLTLQQMQVPSTDGSSNGSNVASTDDPSTRDTKSILMRRHEGHPDNKPREFRCRKDLSAPKTSATQSIECSRQLKKLERTQSEELIRSKTMTMEPNKPNASHEPQSSKHSVDMAVENTVRSPSPLHPQSPFRSGDNSVIEKTSQASSHETQSPCRSGHSMDSLTEKSTAVKTVYSTTSTISFPEIL</sequence>
<feature type="compositionally biased region" description="Polar residues" evidence="1">
    <location>
        <begin position="106"/>
        <end position="124"/>
    </location>
</feature>
<protein>
    <submittedName>
        <fullName evidence="2">Uncharacterized protein</fullName>
    </submittedName>
</protein>
<gene>
    <name evidence="2" type="ORF">L596_024931</name>
</gene>
<dbReference type="Proteomes" id="UP000298663">
    <property type="component" value="Unassembled WGS sequence"/>
</dbReference>
<reference evidence="2 3" key="2">
    <citation type="journal article" date="2019" name="G3 (Bethesda)">
        <title>Hybrid Assembly of the Genome of the Entomopathogenic Nematode Steinernema carpocapsae Identifies the X-Chromosome.</title>
        <authorList>
            <person name="Serra L."/>
            <person name="Macchietto M."/>
            <person name="Macias-Munoz A."/>
            <person name="McGill C.J."/>
            <person name="Rodriguez I.M."/>
            <person name="Rodriguez B."/>
            <person name="Murad R."/>
            <person name="Mortazavi A."/>
        </authorList>
    </citation>
    <scope>NUCLEOTIDE SEQUENCE [LARGE SCALE GENOMIC DNA]</scope>
    <source>
        <strain evidence="2 3">ALL</strain>
    </source>
</reference>
<keyword evidence="3" id="KW-1185">Reference proteome</keyword>
<feature type="compositionally biased region" description="Polar residues" evidence="1">
    <location>
        <begin position="228"/>
        <end position="263"/>
    </location>
</feature>
<proteinExistence type="predicted"/>
<feature type="compositionally biased region" description="Basic and acidic residues" evidence="1">
    <location>
        <begin position="125"/>
        <end position="156"/>
    </location>
</feature>
<feature type="compositionally biased region" description="Polar residues" evidence="1">
    <location>
        <begin position="187"/>
        <end position="202"/>
    </location>
</feature>
<feature type="region of interest" description="Disordered" evidence="1">
    <location>
        <begin position="15"/>
        <end position="92"/>
    </location>
</feature>